<feature type="non-terminal residue" evidence="2">
    <location>
        <position position="56"/>
    </location>
</feature>
<reference evidence="2 3" key="1">
    <citation type="submission" date="2024-05" db="EMBL/GenBank/DDBJ databases">
        <title>Genome sequencing and assembly of Indian major carp, Cirrhinus mrigala (Hamilton, 1822).</title>
        <authorList>
            <person name="Mohindra V."/>
            <person name="Chowdhury L.M."/>
            <person name="Lal K."/>
            <person name="Jena J.K."/>
        </authorList>
    </citation>
    <scope>NUCLEOTIDE SEQUENCE [LARGE SCALE GENOMIC DNA]</scope>
    <source>
        <strain evidence="2">CM1030</strain>
        <tissue evidence="2">Blood</tissue>
    </source>
</reference>
<name>A0ABD0RIC2_CIRMR</name>
<protein>
    <submittedName>
        <fullName evidence="2">Uncharacterized protein</fullName>
    </submittedName>
</protein>
<proteinExistence type="predicted"/>
<gene>
    <name evidence="2" type="ORF">M9458_006827</name>
</gene>
<feature type="region of interest" description="Disordered" evidence="1">
    <location>
        <begin position="28"/>
        <end position="56"/>
    </location>
</feature>
<feature type="non-terminal residue" evidence="2">
    <location>
        <position position="1"/>
    </location>
</feature>
<evidence type="ECO:0000256" key="1">
    <source>
        <dbReference type="SAM" id="MobiDB-lite"/>
    </source>
</evidence>
<accession>A0ABD0RIC2</accession>
<sequence length="56" mass="6814">PIKLYEKPTKEEESEGKEKKWNELSYTRMRSKDDRSREDIDYPDLFSMFTPSQKKP</sequence>
<keyword evidence="3" id="KW-1185">Reference proteome</keyword>
<feature type="compositionally biased region" description="Basic and acidic residues" evidence="1">
    <location>
        <begin position="30"/>
        <end position="40"/>
    </location>
</feature>
<dbReference type="AlphaFoldDB" id="A0ABD0RIC2"/>
<comment type="caution">
    <text evidence="2">The sequence shown here is derived from an EMBL/GenBank/DDBJ whole genome shotgun (WGS) entry which is preliminary data.</text>
</comment>
<dbReference type="Proteomes" id="UP001529510">
    <property type="component" value="Unassembled WGS sequence"/>
</dbReference>
<organism evidence="2 3">
    <name type="scientific">Cirrhinus mrigala</name>
    <name type="common">Mrigala</name>
    <dbReference type="NCBI Taxonomy" id="683832"/>
    <lineage>
        <taxon>Eukaryota</taxon>
        <taxon>Metazoa</taxon>
        <taxon>Chordata</taxon>
        <taxon>Craniata</taxon>
        <taxon>Vertebrata</taxon>
        <taxon>Euteleostomi</taxon>
        <taxon>Actinopterygii</taxon>
        <taxon>Neopterygii</taxon>
        <taxon>Teleostei</taxon>
        <taxon>Ostariophysi</taxon>
        <taxon>Cypriniformes</taxon>
        <taxon>Cyprinidae</taxon>
        <taxon>Labeoninae</taxon>
        <taxon>Labeonini</taxon>
        <taxon>Cirrhinus</taxon>
    </lineage>
</organism>
<evidence type="ECO:0000313" key="3">
    <source>
        <dbReference type="Proteomes" id="UP001529510"/>
    </source>
</evidence>
<dbReference type="EMBL" id="JAMKFB020000003">
    <property type="protein sequence ID" value="KAL0198287.1"/>
    <property type="molecule type" value="Genomic_DNA"/>
</dbReference>
<evidence type="ECO:0000313" key="2">
    <source>
        <dbReference type="EMBL" id="KAL0198287.1"/>
    </source>
</evidence>